<keyword evidence="9" id="KW-0228">DNA excision</keyword>
<proteinExistence type="inferred from homology"/>
<gene>
    <name evidence="11" type="ORF">RFI_03228</name>
</gene>
<sequence>MFVDTCILSGCDYLTSLPGLGFKKAHQLISKGRNVNKVVRALQLEGKIKIPCGYLNQFQKAKWTFYHQTVYDKDLKQLVHLSPLPANLLTHDISFLGPYVCFFFFLFVLFCFNLFGCISVCITKKKNKKQQQQQKQTQNVRP</sequence>
<dbReference type="GO" id="GO:0017108">
    <property type="term" value="F:5'-flap endonuclease activity"/>
    <property type="evidence" value="ECO:0007669"/>
    <property type="project" value="TreeGrafter"/>
</dbReference>
<comment type="function">
    <text evidence="9">5'-&gt;3' double-stranded DNA exonuclease which may also possess a cryptic 3'-&gt;5' double-stranded DNA exonuclease activity. Functions in DNA mismatch repair.</text>
</comment>
<evidence type="ECO:0000256" key="2">
    <source>
        <dbReference type="ARBA" id="ARBA00022722"/>
    </source>
</evidence>
<keyword evidence="10" id="KW-0812">Transmembrane</keyword>
<dbReference type="FunFam" id="1.10.150.20:FF:000011">
    <property type="entry name" value="exonuclease 1"/>
    <property type="match status" value="1"/>
</dbReference>
<dbReference type="Gene3D" id="1.10.150.20">
    <property type="entry name" value="5' to 3' exonuclease, C-terminal subdomain"/>
    <property type="match status" value="1"/>
</dbReference>
<dbReference type="InterPro" id="IPR036279">
    <property type="entry name" value="5-3_exonuclease_C_sf"/>
</dbReference>
<keyword evidence="9" id="KW-0269">Exonuclease</keyword>
<evidence type="ECO:0000256" key="3">
    <source>
        <dbReference type="ARBA" id="ARBA00022723"/>
    </source>
</evidence>
<keyword evidence="7 9" id="KW-0234">DNA repair</keyword>
<dbReference type="GO" id="GO:0006281">
    <property type="term" value="P:DNA repair"/>
    <property type="evidence" value="ECO:0007669"/>
    <property type="project" value="UniProtKB-UniRule"/>
</dbReference>
<keyword evidence="6 9" id="KW-0460">Magnesium</keyword>
<accession>X6P702</accession>
<keyword evidence="10" id="KW-0472">Membrane</keyword>
<comment type="similarity">
    <text evidence="9">Belongs to the XPG/RAD2 endonuclease family. EXO1 subfamily.</text>
</comment>
<dbReference type="OrthoDB" id="26491at2759"/>
<evidence type="ECO:0000256" key="7">
    <source>
        <dbReference type="ARBA" id="ARBA00023204"/>
    </source>
</evidence>
<evidence type="ECO:0000256" key="5">
    <source>
        <dbReference type="ARBA" id="ARBA00022801"/>
    </source>
</evidence>
<keyword evidence="9" id="KW-0267">Excision nuclease</keyword>
<dbReference type="EMBL" id="ASPP01003082">
    <property type="protein sequence ID" value="ETO33868.1"/>
    <property type="molecule type" value="Genomic_DNA"/>
</dbReference>
<dbReference type="GO" id="GO:0005634">
    <property type="term" value="C:nucleus"/>
    <property type="evidence" value="ECO:0007669"/>
    <property type="project" value="UniProtKB-SubCell"/>
</dbReference>
<dbReference type="EC" id="3.1.-.-" evidence="9"/>
<keyword evidence="9" id="KW-0238">DNA-binding</keyword>
<dbReference type="PANTHER" id="PTHR11081:SF8">
    <property type="entry name" value="EXONUCLEASE 1"/>
    <property type="match status" value="1"/>
</dbReference>
<dbReference type="GO" id="GO:0046872">
    <property type="term" value="F:metal ion binding"/>
    <property type="evidence" value="ECO:0007669"/>
    <property type="project" value="UniProtKB-UniRule"/>
</dbReference>
<dbReference type="Proteomes" id="UP000023152">
    <property type="component" value="Unassembled WGS sequence"/>
</dbReference>
<keyword evidence="3 9" id="KW-0479">Metal-binding</keyword>
<dbReference type="GO" id="GO:0003677">
    <property type="term" value="F:DNA binding"/>
    <property type="evidence" value="ECO:0007669"/>
    <property type="project" value="UniProtKB-UniRule"/>
</dbReference>
<evidence type="ECO:0000256" key="8">
    <source>
        <dbReference type="ARBA" id="ARBA00023242"/>
    </source>
</evidence>
<evidence type="ECO:0000256" key="9">
    <source>
        <dbReference type="RuleBase" id="RU910737"/>
    </source>
</evidence>
<evidence type="ECO:0000313" key="11">
    <source>
        <dbReference type="EMBL" id="ETO33868.1"/>
    </source>
</evidence>
<comment type="cofactor">
    <cofactor evidence="9">
        <name>Mg(2+)</name>
        <dbReference type="ChEBI" id="CHEBI:18420"/>
    </cofactor>
    <text evidence="9">Binds 2 magnesium ions per subunit. They probably participate in the reaction catalyzed by the enzyme. May bind an additional third magnesium ion after substrate binding.</text>
</comment>
<evidence type="ECO:0000256" key="6">
    <source>
        <dbReference type="ARBA" id="ARBA00022842"/>
    </source>
</evidence>
<evidence type="ECO:0000256" key="10">
    <source>
        <dbReference type="SAM" id="Phobius"/>
    </source>
</evidence>
<keyword evidence="10" id="KW-1133">Transmembrane helix</keyword>
<dbReference type="GO" id="GO:0035312">
    <property type="term" value="F:5'-3' DNA exonuclease activity"/>
    <property type="evidence" value="ECO:0007669"/>
    <property type="project" value="UniProtKB-UniRule"/>
</dbReference>
<keyword evidence="5 9" id="KW-0378">Hydrolase</keyword>
<keyword evidence="2 9" id="KW-0540">Nuclease</keyword>
<organism evidence="11 12">
    <name type="scientific">Reticulomyxa filosa</name>
    <dbReference type="NCBI Taxonomy" id="46433"/>
    <lineage>
        <taxon>Eukaryota</taxon>
        <taxon>Sar</taxon>
        <taxon>Rhizaria</taxon>
        <taxon>Retaria</taxon>
        <taxon>Foraminifera</taxon>
        <taxon>Monothalamids</taxon>
        <taxon>Reticulomyxidae</taxon>
        <taxon>Reticulomyxa</taxon>
    </lineage>
</organism>
<dbReference type="SUPFAM" id="SSF47807">
    <property type="entry name" value="5' to 3' exonuclease, C-terminal subdomain"/>
    <property type="match status" value="1"/>
</dbReference>
<evidence type="ECO:0000256" key="4">
    <source>
        <dbReference type="ARBA" id="ARBA00022763"/>
    </source>
</evidence>
<dbReference type="PANTHER" id="PTHR11081">
    <property type="entry name" value="FLAP ENDONUCLEASE FAMILY MEMBER"/>
    <property type="match status" value="1"/>
</dbReference>
<keyword evidence="8 9" id="KW-0539">Nucleus</keyword>
<feature type="transmembrane region" description="Helical" evidence="10">
    <location>
        <begin position="96"/>
        <end position="122"/>
    </location>
</feature>
<keyword evidence="4 9" id="KW-0227">DNA damage</keyword>
<dbReference type="CDD" id="cd09901">
    <property type="entry name" value="H3TH_FEN1-like"/>
    <property type="match status" value="1"/>
</dbReference>
<comment type="subcellular location">
    <subcellularLocation>
        <location evidence="1 9">Nucleus</location>
    </subcellularLocation>
</comment>
<comment type="caution">
    <text evidence="11">The sequence shown here is derived from an EMBL/GenBank/DDBJ whole genome shotgun (WGS) entry which is preliminary data.</text>
</comment>
<dbReference type="InterPro" id="IPR006084">
    <property type="entry name" value="XPG/Rad2"/>
</dbReference>
<name>X6P702_RETFI</name>
<reference evidence="11 12" key="1">
    <citation type="journal article" date="2013" name="Curr. Biol.">
        <title>The Genome of the Foraminiferan Reticulomyxa filosa.</title>
        <authorList>
            <person name="Glockner G."/>
            <person name="Hulsmann N."/>
            <person name="Schleicher M."/>
            <person name="Noegel A.A."/>
            <person name="Eichinger L."/>
            <person name="Gallinger C."/>
            <person name="Pawlowski J."/>
            <person name="Sierra R."/>
            <person name="Euteneuer U."/>
            <person name="Pillet L."/>
            <person name="Moustafa A."/>
            <person name="Platzer M."/>
            <person name="Groth M."/>
            <person name="Szafranski K."/>
            <person name="Schliwa M."/>
        </authorList>
    </citation>
    <scope>NUCLEOTIDE SEQUENCE [LARGE SCALE GENOMIC DNA]</scope>
</reference>
<dbReference type="AlphaFoldDB" id="X6P702"/>
<evidence type="ECO:0000256" key="1">
    <source>
        <dbReference type="ARBA" id="ARBA00004123"/>
    </source>
</evidence>
<keyword evidence="12" id="KW-1185">Reference proteome</keyword>
<evidence type="ECO:0000313" key="12">
    <source>
        <dbReference type="Proteomes" id="UP000023152"/>
    </source>
</evidence>
<protein>
    <recommendedName>
        <fullName evidence="9">Exonuclease 1</fullName>
        <ecNumber evidence="9">3.1.-.-</ecNumber>
    </recommendedName>
</protein>